<evidence type="ECO:0000256" key="4">
    <source>
        <dbReference type="ARBA" id="ARBA00022519"/>
    </source>
</evidence>
<dbReference type="GO" id="GO:0005886">
    <property type="term" value="C:plasma membrane"/>
    <property type="evidence" value="ECO:0007669"/>
    <property type="project" value="UniProtKB-SubCell"/>
</dbReference>
<evidence type="ECO:0000256" key="9">
    <source>
        <dbReference type="SAM" id="Phobius"/>
    </source>
</evidence>
<keyword evidence="11" id="KW-1185">Reference proteome</keyword>
<gene>
    <name evidence="10" type="ORF">EC844_13416</name>
</gene>
<dbReference type="PANTHER" id="PTHR30574:SF1">
    <property type="entry name" value="SULPHUR TRANSPORT DOMAIN-CONTAINING PROTEIN"/>
    <property type="match status" value="1"/>
</dbReference>
<keyword evidence="6 9" id="KW-1133">Transmembrane helix</keyword>
<evidence type="ECO:0000313" key="10">
    <source>
        <dbReference type="EMBL" id="TCM60265.1"/>
    </source>
</evidence>
<feature type="transmembrane region" description="Helical" evidence="9">
    <location>
        <begin position="119"/>
        <end position="140"/>
    </location>
</feature>
<name>A0A4R1XFN4_ACICA</name>
<comment type="caution">
    <text evidence="10">The sequence shown here is derived from an EMBL/GenBank/DDBJ whole genome shotgun (WGS) entry which is preliminary data.</text>
</comment>
<evidence type="ECO:0000256" key="5">
    <source>
        <dbReference type="ARBA" id="ARBA00022692"/>
    </source>
</evidence>
<sequence>MNIDLIGWFTAWIGGLILGLATVGYLYVNGRIAGISGMISQVLNRNTLFKTPALWFLIGLLITPFFYGLYQQPKIVMMVASPVVLVISGLLVGFGTRLGSGCTSGHGICGISRLSKRSMLATLTFIVAGAVSVWVSRHMIGVML</sequence>
<reference evidence="10 11" key="1">
    <citation type="submission" date="2019-03" db="EMBL/GenBank/DDBJ databases">
        <title>Genomic analyses of the natural microbiome of Caenorhabditis elegans.</title>
        <authorList>
            <person name="Samuel B."/>
        </authorList>
    </citation>
    <scope>NUCLEOTIDE SEQUENCE [LARGE SCALE GENOMIC DNA]</scope>
    <source>
        <strain evidence="10 11">JUb89</strain>
    </source>
</reference>
<keyword evidence="2" id="KW-0813">Transport</keyword>
<dbReference type="PANTHER" id="PTHR30574">
    <property type="entry name" value="INNER MEMBRANE PROTEIN YEDE"/>
    <property type="match status" value="1"/>
</dbReference>
<dbReference type="AlphaFoldDB" id="A0A4R1XFN4"/>
<keyword evidence="4" id="KW-0997">Cell inner membrane</keyword>
<evidence type="ECO:0000256" key="6">
    <source>
        <dbReference type="ARBA" id="ARBA00022989"/>
    </source>
</evidence>
<keyword evidence="3" id="KW-1003">Cell membrane</keyword>
<proteinExistence type="inferred from homology"/>
<evidence type="ECO:0000256" key="3">
    <source>
        <dbReference type="ARBA" id="ARBA00022475"/>
    </source>
</evidence>
<dbReference type="EMBL" id="SLVJ01000034">
    <property type="protein sequence ID" value="TCM60265.1"/>
    <property type="molecule type" value="Genomic_DNA"/>
</dbReference>
<evidence type="ECO:0000256" key="1">
    <source>
        <dbReference type="ARBA" id="ARBA00004429"/>
    </source>
</evidence>
<protein>
    <submittedName>
        <fullName evidence="10">Uncharacterized protein</fullName>
    </submittedName>
</protein>
<evidence type="ECO:0000256" key="2">
    <source>
        <dbReference type="ARBA" id="ARBA00022448"/>
    </source>
</evidence>
<accession>A0A4R1XFN4</accession>
<feature type="transmembrane region" description="Helical" evidence="9">
    <location>
        <begin position="48"/>
        <end position="69"/>
    </location>
</feature>
<feature type="transmembrane region" description="Helical" evidence="9">
    <location>
        <begin position="75"/>
        <end position="98"/>
    </location>
</feature>
<comment type="subcellular location">
    <subcellularLocation>
        <location evidence="1">Cell inner membrane</location>
        <topology evidence="1">Multi-pass membrane protein</topology>
    </subcellularLocation>
</comment>
<dbReference type="InterPro" id="IPR007272">
    <property type="entry name" value="Sulf_transp_TsuA/YedE"/>
</dbReference>
<dbReference type="Proteomes" id="UP000294963">
    <property type="component" value="Unassembled WGS sequence"/>
</dbReference>
<comment type="similarity">
    <text evidence="8">Belongs to the TsuA/YedE (TC 9.B.102) family.</text>
</comment>
<evidence type="ECO:0000256" key="8">
    <source>
        <dbReference type="ARBA" id="ARBA00035655"/>
    </source>
</evidence>
<evidence type="ECO:0000256" key="7">
    <source>
        <dbReference type="ARBA" id="ARBA00023136"/>
    </source>
</evidence>
<dbReference type="Pfam" id="PF04143">
    <property type="entry name" value="Sulf_transp"/>
    <property type="match status" value="1"/>
</dbReference>
<keyword evidence="5 9" id="KW-0812">Transmembrane</keyword>
<dbReference type="OrthoDB" id="9814020at2"/>
<organism evidence="10 11">
    <name type="scientific">Acinetobacter calcoaceticus</name>
    <dbReference type="NCBI Taxonomy" id="471"/>
    <lineage>
        <taxon>Bacteria</taxon>
        <taxon>Pseudomonadati</taxon>
        <taxon>Pseudomonadota</taxon>
        <taxon>Gammaproteobacteria</taxon>
        <taxon>Moraxellales</taxon>
        <taxon>Moraxellaceae</taxon>
        <taxon>Acinetobacter</taxon>
        <taxon>Acinetobacter calcoaceticus/baumannii complex</taxon>
    </lineage>
</organism>
<evidence type="ECO:0000313" key="11">
    <source>
        <dbReference type="Proteomes" id="UP000294963"/>
    </source>
</evidence>
<keyword evidence="7 9" id="KW-0472">Membrane</keyword>
<feature type="transmembrane region" description="Helical" evidence="9">
    <location>
        <begin position="6"/>
        <end position="28"/>
    </location>
</feature>